<feature type="binding site" evidence="6">
    <location>
        <position position="111"/>
    </location>
    <ligand>
        <name>Mg(2+)</name>
        <dbReference type="ChEBI" id="CHEBI:18420"/>
        <label>2</label>
    </ligand>
</feature>
<dbReference type="OrthoDB" id="9785695at2"/>
<feature type="binding site" evidence="7">
    <location>
        <position position="240"/>
    </location>
    <ligand>
        <name>Mg(2+)</name>
        <dbReference type="ChEBI" id="CHEBI:18420"/>
        <label>1</label>
        <note>catalytic</note>
    </ligand>
</feature>
<organism evidence="8 9">
    <name type="scientific">Methylocapsa palsarum</name>
    <dbReference type="NCBI Taxonomy" id="1612308"/>
    <lineage>
        <taxon>Bacteria</taxon>
        <taxon>Pseudomonadati</taxon>
        <taxon>Pseudomonadota</taxon>
        <taxon>Alphaproteobacteria</taxon>
        <taxon>Hyphomicrobiales</taxon>
        <taxon>Beijerinckiaceae</taxon>
        <taxon>Methylocapsa</taxon>
    </lineage>
</organism>
<dbReference type="Proteomes" id="UP000198755">
    <property type="component" value="Unassembled WGS sequence"/>
</dbReference>
<evidence type="ECO:0000313" key="9">
    <source>
        <dbReference type="Proteomes" id="UP000198755"/>
    </source>
</evidence>
<dbReference type="NCBIfam" id="TIGR01331">
    <property type="entry name" value="bisphos_cysQ"/>
    <property type="match status" value="1"/>
</dbReference>
<dbReference type="AlphaFoldDB" id="A0A1I4AEB9"/>
<dbReference type="Gene3D" id="3.30.540.10">
    <property type="entry name" value="Fructose-1,6-Bisphosphatase, subunit A, domain 1"/>
    <property type="match status" value="1"/>
</dbReference>
<keyword evidence="2 6" id="KW-1003">Cell membrane</keyword>
<feature type="binding site" evidence="6">
    <location>
        <position position="108"/>
    </location>
    <ligand>
        <name>Mg(2+)</name>
        <dbReference type="ChEBI" id="CHEBI:18420"/>
        <label>2</label>
    </ligand>
</feature>
<dbReference type="STRING" id="1612308.SAMN05444581_11049"/>
<name>A0A1I4AEB9_9HYPH</name>
<feature type="binding site" evidence="6">
    <location>
        <begin position="110"/>
        <end position="113"/>
    </location>
    <ligand>
        <name>substrate</name>
    </ligand>
</feature>
<evidence type="ECO:0000256" key="1">
    <source>
        <dbReference type="ARBA" id="ARBA00005289"/>
    </source>
</evidence>
<dbReference type="PRINTS" id="PR00377">
    <property type="entry name" value="IMPHPHTASES"/>
</dbReference>
<evidence type="ECO:0000256" key="2">
    <source>
        <dbReference type="ARBA" id="ARBA00022475"/>
    </source>
</evidence>
<dbReference type="HAMAP" id="MF_02095">
    <property type="entry name" value="CysQ"/>
    <property type="match status" value="1"/>
</dbReference>
<dbReference type="PANTHER" id="PTHR43028">
    <property type="entry name" value="3'(2'),5'-BISPHOSPHATE NUCLEOTIDASE 1"/>
    <property type="match status" value="1"/>
</dbReference>
<comment type="subcellular location">
    <subcellularLocation>
        <location evidence="6">Cell inner membrane</location>
        <topology evidence="6">Peripheral membrane protein</topology>
        <orientation evidence="6">Cytoplasmic side</orientation>
    </subcellularLocation>
</comment>
<feature type="binding site" evidence="6">
    <location>
        <position position="89"/>
    </location>
    <ligand>
        <name>Mg(2+)</name>
        <dbReference type="ChEBI" id="CHEBI:18420"/>
        <label>1</label>
    </ligand>
</feature>
<keyword evidence="4 6" id="KW-0378">Hydrolase</keyword>
<gene>
    <name evidence="6" type="primary">cysQ</name>
    <name evidence="8" type="ORF">SAMN05444581_11049</name>
</gene>
<feature type="binding site" evidence="7">
    <location>
        <position position="89"/>
    </location>
    <ligand>
        <name>Mg(2+)</name>
        <dbReference type="ChEBI" id="CHEBI:18420"/>
        <label>1</label>
        <note>catalytic</note>
    </ligand>
</feature>
<evidence type="ECO:0000256" key="6">
    <source>
        <dbReference type="HAMAP-Rule" id="MF_02095"/>
    </source>
</evidence>
<dbReference type="InterPro" id="IPR050725">
    <property type="entry name" value="CysQ/Inositol_MonoPase"/>
</dbReference>
<keyword evidence="5 6" id="KW-0472">Membrane</keyword>
<feature type="binding site" evidence="7">
    <location>
        <position position="111"/>
    </location>
    <ligand>
        <name>Mg(2+)</name>
        <dbReference type="ChEBI" id="CHEBI:18420"/>
        <label>1</label>
        <note>catalytic</note>
    </ligand>
</feature>
<dbReference type="GO" id="GO:0008441">
    <property type="term" value="F:3'(2'),5'-bisphosphate nucleotidase activity"/>
    <property type="evidence" value="ECO:0007669"/>
    <property type="project" value="UniProtKB-UniRule"/>
</dbReference>
<keyword evidence="9" id="KW-1185">Reference proteome</keyword>
<dbReference type="GO" id="GO:0000287">
    <property type="term" value="F:magnesium ion binding"/>
    <property type="evidence" value="ECO:0007669"/>
    <property type="project" value="UniProtKB-UniRule"/>
</dbReference>
<dbReference type="GO" id="GO:0050427">
    <property type="term" value="P:3'-phosphoadenosine 5'-phosphosulfate metabolic process"/>
    <property type="evidence" value="ECO:0007669"/>
    <property type="project" value="TreeGrafter"/>
</dbReference>
<keyword evidence="6 7" id="KW-0479">Metal-binding</keyword>
<dbReference type="GO" id="GO:0046854">
    <property type="term" value="P:phosphatidylinositol phosphate biosynthetic process"/>
    <property type="evidence" value="ECO:0007669"/>
    <property type="project" value="InterPro"/>
</dbReference>
<dbReference type="PANTHER" id="PTHR43028:SF5">
    <property type="entry name" value="3'(2'),5'-BISPHOSPHATE NUCLEOTIDASE 1"/>
    <property type="match status" value="1"/>
</dbReference>
<dbReference type="Pfam" id="PF00459">
    <property type="entry name" value="Inositol_P"/>
    <property type="match status" value="1"/>
</dbReference>
<feature type="binding site" evidence="6">
    <location>
        <position position="89"/>
    </location>
    <ligand>
        <name>substrate</name>
    </ligand>
</feature>
<dbReference type="InterPro" id="IPR020550">
    <property type="entry name" value="Inositol_monophosphatase_CS"/>
</dbReference>
<dbReference type="RefSeq" id="WP_091682733.1">
    <property type="nucleotide sequence ID" value="NZ_FOSN01000010.1"/>
</dbReference>
<dbReference type="InterPro" id="IPR006240">
    <property type="entry name" value="CysQ"/>
</dbReference>
<feature type="binding site" evidence="7">
    <location>
        <position position="108"/>
    </location>
    <ligand>
        <name>Mg(2+)</name>
        <dbReference type="ChEBI" id="CHEBI:18420"/>
        <label>1</label>
        <note>catalytic</note>
    </ligand>
</feature>
<evidence type="ECO:0000256" key="7">
    <source>
        <dbReference type="PIRSR" id="PIRSR600760-2"/>
    </source>
</evidence>
<feature type="binding site" evidence="6">
    <location>
        <position position="240"/>
    </location>
    <ligand>
        <name>substrate</name>
    </ligand>
</feature>
<dbReference type="InterPro" id="IPR000760">
    <property type="entry name" value="Inositol_monophosphatase-like"/>
</dbReference>
<protein>
    <recommendedName>
        <fullName evidence="6">3'(2'),5'-bisphosphate nucleotidase CysQ</fullName>
        <ecNumber evidence="6">3.1.3.7</ecNumber>
    </recommendedName>
    <alternativeName>
        <fullName evidence="6">3'(2'),5-bisphosphonucleoside 3'(2')-phosphohydrolase</fullName>
    </alternativeName>
    <alternativeName>
        <fullName evidence="6">3'-phosphoadenosine 5'-phosphate phosphatase</fullName>
        <shortName evidence="6">PAP phosphatase</shortName>
    </alternativeName>
</protein>
<accession>A0A1I4AEB9</accession>
<dbReference type="GO" id="GO:0005886">
    <property type="term" value="C:plasma membrane"/>
    <property type="evidence" value="ECO:0007669"/>
    <property type="project" value="UniProtKB-SubCell"/>
</dbReference>
<dbReference type="EMBL" id="FOSN01000010">
    <property type="protein sequence ID" value="SFK54792.1"/>
    <property type="molecule type" value="Genomic_DNA"/>
</dbReference>
<feature type="binding site" evidence="6">
    <location>
        <position position="108"/>
    </location>
    <ligand>
        <name>Mg(2+)</name>
        <dbReference type="ChEBI" id="CHEBI:18420"/>
        <label>1</label>
    </ligand>
</feature>
<proteinExistence type="inferred from homology"/>
<evidence type="ECO:0000256" key="4">
    <source>
        <dbReference type="ARBA" id="ARBA00022801"/>
    </source>
</evidence>
<feature type="binding site" evidence="6">
    <location>
        <position position="240"/>
    </location>
    <ligand>
        <name>Mg(2+)</name>
        <dbReference type="ChEBI" id="CHEBI:18420"/>
        <label>2</label>
    </ligand>
</feature>
<keyword evidence="6 7" id="KW-0460">Magnesium</keyword>
<comment type="catalytic activity">
    <reaction evidence="6">
        <text>adenosine 3',5'-bisphosphate + H2O = AMP + phosphate</text>
        <dbReference type="Rhea" id="RHEA:10040"/>
        <dbReference type="ChEBI" id="CHEBI:15377"/>
        <dbReference type="ChEBI" id="CHEBI:43474"/>
        <dbReference type="ChEBI" id="CHEBI:58343"/>
        <dbReference type="ChEBI" id="CHEBI:456215"/>
        <dbReference type="EC" id="3.1.3.7"/>
    </reaction>
</comment>
<dbReference type="EC" id="3.1.3.7" evidence="6"/>
<dbReference type="GO" id="GO:0000103">
    <property type="term" value="P:sulfate assimilation"/>
    <property type="evidence" value="ECO:0007669"/>
    <property type="project" value="TreeGrafter"/>
</dbReference>
<reference evidence="8 9" key="1">
    <citation type="submission" date="2016-10" db="EMBL/GenBank/DDBJ databases">
        <authorList>
            <person name="de Groot N.N."/>
        </authorList>
    </citation>
    <scope>NUCLEOTIDE SEQUENCE [LARGE SCALE GENOMIC DNA]</scope>
    <source>
        <strain evidence="8 9">NE2</strain>
    </source>
</reference>
<evidence type="ECO:0000256" key="3">
    <source>
        <dbReference type="ARBA" id="ARBA00022519"/>
    </source>
</evidence>
<comment type="similarity">
    <text evidence="1 6">Belongs to the inositol monophosphatase superfamily. CysQ family.</text>
</comment>
<dbReference type="SUPFAM" id="SSF56655">
    <property type="entry name" value="Carbohydrate phosphatase"/>
    <property type="match status" value="1"/>
</dbReference>
<sequence>MPLNANSDEFRIQPGHAVDPQSLDLDAVADIFAEIALEAAVAVMAIYGAESHARRKADTSPVCDADEYAEKIILERLSNRLPAFPVLAEEAAAHGKKTISGSTFILVDPVDGTREFLSRNGEFTINIALVVDGRPKAGVVYAPARGQLWIGATGASCCFVAPGAPLPPREGRRPIHVRAAPLNGLTALVSRSHADPETEAFLAQLPIRERREAGSSLKFCAVAEGVADVYPRFGQTMEWDTAAGDAVLRAAGGIVLDGDRHPLEYGKAGRQFRNGPFVAWGDPSAVLPEAK</sequence>
<evidence type="ECO:0000313" key="8">
    <source>
        <dbReference type="EMBL" id="SFK54792.1"/>
    </source>
</evidence>
<feature type="binding site" evidence="6">
    <location>
        <position position="110"/>
    </location>
    <ligand>
        <name>Mg(2+)</name>
        <dbReference type="ChEBI" id="CHEBI:18420"/>
        <label>1</label>
    </ligand>
</feature>
<dbReference type="PROSITE" id="PS00630">
    <property type="entry name" value="IMP_2"/>
    <property type="match status" value="1"/>
</dbReference>
<dbReference type="CDD" id="cd01638">
    <property type="entry name" value="CysQ"/>
    <property type="match status" value="1"/>
</dbReference>
<evidence type="ECO:0000256" key="5">
    <source>
        <dbReference type="ARBA" id="ARBA00023136"/>
    </source>
</evidence>
<comment type="cofactor">
    <cofactor evidence="6 7">
        <name>Mg(2+)</name>
        <dbReference type="ChEBI" id="CHEBI:18420"/>
    </cofactor>
</comment>
<comment type="function">
    <text evidence="6">Converts adenosine-3',5'-bisphosphate (PAP) to AMP.</text>
</comment>
<dbReference type="Gene3D" id="3.40.190.80">
    <property type="match status" value="1"/>
</dbReference>
<keyword evidence="3 6" id="KW-0997">Cell inner membrane</keyword>